<dbReference type="Proteomes" id="UP001240236">
    <property type="component" value="Unassembled WGS sequence"/>
</dbReference>
<gene>
    <name evidence="3" type="ORF">J2S42_006844</name>
</gene>
<dbReference type="InterPro" id="IPR019692">
    <property type="entry name" value="CFP-6_PH"/>
</dbReference>
<proteinExistence type="predicted"/>
<feature type="transmembrane region" description="Helical" evidence="1">
    <location>
        <begin position="54"/>
        <end position="71"/>
    </location>
</feature>
<comment type="caution">
    <text evidence="3">The sequence shown here is derived from an EMBL/GenBank/DDBJ whole genome shotgun (WGS) entry which is preliminary data.</text>
</comment>
<keyword evidence="1" id="KW-1133">Transmembrane helix</keyword>
<evidence type="ECO:0000259" key="2">
    <source>
        <dbReference type="Pfam" id="PF10756"/>
    </source>
</evidence>
<sequence length="151" mass="16427">MSETEVVKLRPQRVRVVCYVTAVAVVVVFTLVGLGLSGRLNDETDAVFQLGDQIAMIGLGVLAAAGVLLFTRPRVEADAKGIRVRNLLGGYELPWDVVRRIRFDQHSPWAFLELADDESVAVLALQAADRDYAVQGVRALRALHAKATTTA</sequence>
<dbReference type="Pfam" id="PF10756">
    <property type="entry name" value="bPH_6"/>
    <property type="match status" value="1"/>
</dbReference>
<dbReference type="RefSeq" id="WP_307245935.1">
    <property type="nucleotide sequence ID" value="NZ_JAUSUZ010000001.1"/>
</dbReference>
<protein>
    <recommendedName>
        <fullName evidence="2">Low molecular weight protein antigen 6 PH domain-containing protein</fullName>
    </recommendedName>
</protein>
<organism evidence="3 4">
    <name type="scientific">Catenuloplanes indicus</name>
    <dbReference type="NCBI Taxonomy" id="137267"/>
    <lineage>
        <taxon>Bacteria</taxon>
        <taxon>Bacillati</taxon>
        <taxon>Actinomycetota</taxon>
        <taxon>Actinomycetes</taxon>
        <taxon>Micromonosporales</taxon>
        <taxon>Micromonosporaceae</taxon>
        <taxon>Catenuloplanes</taxon>
    </lineage>
</organism>
<dbReference type="AlphaFoldDB" id="A0AAE3W6G3"/>
<accession>A0AAE3W6G3</accession>
<name>A0AAE3W6G3_9ACTN</name>
<evidence type="ECO:0000313" key="3">
    <source>
        <dbReference type="EMBL" id="MDQ0370175.1"/>
    </source>
</evidence>
<evidence type="ECO:0000313" key="4">
    <source>
        <dbReference type="Proteomes" id="UP001240236"/>
    </source>
</evidence>
<keyword evidence="1" id="KW-0812">Transmembrane</keyword>
<reference evidence="3 4" key="1">
    <citation type="submission" date="2023-07" db="EMBL/GenBank/DDBJ databases">
        <title>Sequencing the genomes of 1000 actinobacteria strains.</title>
        <authorList>
            <person name="Klenk H.-P."/>
        </authorList>
    </citation>
    <scope>NUCLEOTIDE SEQUENCE [LARGE SCALE GENOMIC DNA]</scope>
    <source>
        <strain evidence="3 4">DSM 44709</strain>
    </source>
</reference>
<keyword evidence="1" id="KW-0472">Membrane</keyword>
<feature type="domain" description="Low molecular weight protein antigen 6 PH" evidence="2">
    <location>
        <begin position="72"/>
        <end position="141"/>
    </location>
</feature>
<evidence type="ECO:0000256" key="1">
    <source>
        <dbReference type="SAM" id="Phobius"/>
    </source>
</evidence>
<keyword evidence="4" id="KW-1185">Reference proteome</keyword>
<dbReference type="EMBL" id="JAUSUZ010000001">
    <property type="protein sequence ID" value="MDQ0370175.1"/>
    <property type="molecule type" value="Genomic_DNA"/>
</dbReference>
<feature type="transmembrane region" description="Helical" evidence="1">
    <location>
        <begin position="16"/>
        <end position="34"/>
    </location>
</feature>